<reference evidence="2 3" key="1">
    <citation type="journal article" date="2015" name="Genome Announc.">
        <title>Expanding the biotechnology potential of lactobacilli through comparative genomics of 213 strains and associated genera.</title>
        <authorList>
            <person name="Sun Z."/>
            <person name="Harris H.M."/>
            <person name="McCann A."/>
            <person name="Guo C."/>
            <person name="Argimon S."/>
            <person name="Zhang W."/>
            <person name="Yang X."/>
            <person name="Jeffery I.B."/>
            <person name="Cooney J.C."/>
            <person name="Kagawa T.F."/>
            <person name="Liu W."/>
            <person name="Song Y."/>
            <person name="Salvetti E."/>
            <person name="Wrobel A."/>
            <person name="Rasinkangas P."/>
            <person name="Parkhill J."/>
            <person name="Rea M.C."/>
            <person name="O'Sullivan O."/>
            <person name="Ritari J."/>
            <person name="Douillard F.P."/>
            <person name="Paul Ross R."/>
            <person name="Yang R."/>
            <person name="Briner A.E."/>
            <person name="Felis G.E."/>
            <person name="de Vos W.M."/>
            <person name="Barrangou R."/>
            <person name="Klaenhammer T.R."/>
            <person name="Caufield P.W."/>
            <person name="Cui Y."/>
            <person name="Zhang H."/>
            <person name="O'Toole P.W."/>
        </authorList>
    </citation>
    <scope>NUCLEOTIDE SEQUENCE [LARGE SCALE GENOMIC DNA]</scope>
    <source>
        <strain evidence="2 3">DSM 20505</strain>
    </source>
</reference>
<name>A0A0R1ZIJ6_9LACO</name>
<dbReference type="SMART" id="SM00530">
    <property type="entry name" value="HTH_XRE"/>
    <property type="match status" value="1"/>
</dbReference>
<dbReference type="CDD" id="cd00093">
    <property type="entry name" value="HTH_XRE"/>
    <property type="match status" value="1"/>
</dbReference>
<protein>
    <recommendedName>
        <fullName evidence="1">HTH cro/C1-type domain-containing protein</fullName>
    </recommendedName>
</protein>
<dbReference type="Gene3D" id="1.10.260.40">
    <property type="entry name" value="lambda repressor-like DNA-binding domains"/>
    <property type="match status" value="1"/>
</dbReference>
<dbReference type="SUPFAM" id="SSF47413">
    <property type="entry name" value="lambda repressor-like DNA-binding domains"/>
    <property type="match status" value="1"/>
</dbReference>
<dbReference type="Pfam" id="PF13443">
    <property type="entry name" value="HTH_26"/>
    <property type="match status" value="1"/>
</dbReference>
<dbReference type="InterPro" id="IPR001387">
    <property type="entry name" value="Cro/C1-type_HTH"/>
</dbReference>
<organism evidence="2 3">
    <name type="scientific">Lacticaseibacillus sharpeae JCM 1186 = DSM 20505</name>
    <dbReference type="NCBI Taxonomy" id="1291052"/>
    <lineage>
        <taxon>Bacteria</taxon>
        <taxon>Bacillati</taxon>
        <taxon>Bacillota</taxon>
        <taxon>Bacilli</taxon>
        <taxon>Lactobacillales</taxon>
        <taxon>Lactobacillaceae</taxon>
        <taxon>Lacticaseibacillus</taxon>
    </lineage>
</organism>
<dbReference type="InterPro" id="IPR010982">
    <property type="entry name" value="Lambda_DNA-bd_dom_sf"/>
</dbReference>
<feature type="domain" description="HTH cro/C1-type" evidence="1">
    <location>
        <begin position="7"/>
        <end position="62"/>
    </location>
</feature>
<dbReference type="GO" id="GO:0003677">
    <property type="term" value="F:DNA binding"/>
    <property type="evidence" value="ECO:0007669"/>
    <property type="project" value="InterPro"/>
</dbReference>
<proteinExistence type="predicted"/>
<evidence type="ECO:0000313" key="2">
    <source>
        <dbReference type="EMBL" id="KRM54785.1"/>
    </source>
</evidence>
<evidence type="ECO:0000313" key="3">
    <source>
        <dbReference type="Proteomes" id="UP000051679"/>
    </source>
</evidence>
<dbReference type="STRING" id="1291052.FC18_GL002200"/>
<dbReference type="AlphaFoldDB" id="A0A0R1ZIJ6"/>
<dbReference type="Proteomes" id="UP000051679">
    <property type="component" value="Unassembled WGS sequence"/>
</dbReference>
<keyword evidence="3" id="KW-1185">Reference proteome</keyword>
<dbReference type="OrthoDB" id="2736659at2"/>
<dbReference type="PATRIC" id="fig|1291052.5.peg.2264"/>
<dbReference type="PROSITE" id="PS50943">
    <property type="entry name" value="HTH_CROC1"/>
    <property type="match status" value="1"/>
</dbReference>
<sequence>MFDNEKLVKLLSDKHMTVYRLYKLTDLAQPALRRLYSGEATDPTYKTVAKIADVLGVSMDEFRRKVN</sequence>
<accession>A0A0R1ZIJ6</accession>
<comment type="caution">
    <text evidence="2">The sequence shown here is derived from an EMBL/GenBank/DDBJ whole genome shotgun (WGS) entry which is preliminary data.</text>
</comment>
<gene>
    <name evidence="2" type="ORF">FC18_GL002200</name>
</gene>
<evidence type="ECO:0000259" key="1">
    <source>
        <dbReference type="PROSITE" id="PS50943"/>
    </source>
</evidence>
<dbReference type="EMBL" id="AYYO01000044">
    <property type="protein sequence ID" value="KRM54785.1"/>
    <property type="molecule type" value="Genomic_DNA"/>
</dbReference>
<dbReference type="RefSeq" id="WP_054677307.1">
    <property type="nucleotide sequence ID" value="NZ_AYYO01000044.1"/>
</dbReference>